<dbReference type="GO" id="GO:0003676">
    <property type="term" value="F:nucleic acid binding"/>
    <property type="evidence" value="ECO:0007669"/>
    <property type="project" value="InterPro"/>
</dbReference>
<dbReference type="CDD" id="cd06127">
    <property type="entry name" value="DEDDh"/>
    <property type="match status" value="1"/>
</dbReference>
<evidence type="ECO:0000256" key="1">
    <source>
        <dbReference type="SAM" id="Coils"/>
    </source>
</evidence>
<dbReference type="GO" id="GO:0006281">
    <property type="term" value="P:DNA repair"/>
    <property type="evidence" value="ECO:0007669"/>
    <property type="project" value="InterPro"/>
</dbReference>
<dbReference type="PANTHER" id="PTHR47642">
    <property type="entry name" value="ATP-DEPENDENT DNA HELICASE"/>
    <property type="match status" value="1"/>
</dbReference>
<dbReference type="GO" id="GO:0004527">
    <property type="term" value="F:exonuclease activity"/>
    <property type="evidence" value="ECO:0007669"/>
    <property type="project" value="UniProtKB-KW"/>
</dbReference>
<keyword evidence="3" id="KW-0540">Nuclease</keyword>
<keyword evidence="4" id="KW-1185">Reference proteome</keyword>
<dbReference type="EMBL" id="OCNH01000001">
    <property type="protein sequence ID" value="SOD81675.1"/>
    <property type="molecule type" value="Genomic_DNA"/>
</dbReference>
<accession>A0A286FEK5</accession>
<dbReference type="SMART" id="SM00479">
    <property type="entry name" value="EXOIII"/>
    <property type="match status" value="1"/>
</dbReference>
<feature type="domain" description="Exonuclease" evidence="2">
    <location>
        <begin position="3"/>
        <end position="180"/>
    </location>
</feature>
<dbReference type="PANTHER" id="PTHR47642:SF6">
    <property type="entry name" value="ATP-DEPENDENT DNA HELICASE"/>
    <property type="match status" value="1"/>
</dbReference>
<dbReference type="InterPro" id="IPR010285">
    <property type="entry name" value="DNA_helicase_pif1-like_DEAD"/>
</dbReference>
<dbReference type="Proteomes" id="UP000219452">
    <property type="component" value="Unassembled WGS sequence"/>
</dbReference>
<dbReference type="SUPFAM" id="SSF53098">
    <property type="entry name" value="Ribonuclease H-like"/>
    <property type="match status" value="1"/>
</dbReference>
<dbReference type="InterPro" id="IPR036397">
    <property type="entry name" value="RNaseH_sf"/>
</dbReference>
<evidence type="ECO:0000313" key="4">
    <source>
        <dbReference type="Proteomes" id="UP000219452"/>
    </source>
</evidence>
<dbReference type="Pfam" id="PF21530">
    <property type="entry name" value="Pif1_2B_dom"/>
    <property type="match status" value="1"/>
</dbReference>
<keyword evidence="3" id="KW-0378">Hydrolase</keyword>
<evidence type="ECO:0000259" key="2">
    <source>
        <dbReference type="SMART" id="SM00479"/>
    </source>
</evidence>
<keyword evidence="1" id="KW-0175">Coiled coil</keyword>
<dbReference type="Gene3D" id="3.40.50.300">
    <property type="entry name" value="P-loop containing nucleotide triphosphate hydrolases"/>
    <property type="match status" value="2"/>
</dbReference>
<reference evidence="4" key="1">
    <citation type="submission" date="2017-09" db="EMBL/GenBank/DDBJ databases">
        <authorList>
            <person name="Varghese N."/>
            <person name="Submissions S."/>
        </authorList>
    </citation>
    <scope>NUCLEOTIDE SEQUENCE [LARGE SCALE GENOMIC DNA]</scope>
    <source>
        <strain evidence="4">DSM 29961</strain>
    </source>
</reference>
<keyword evidence="3" id="KW-0269">Exonuclease</keyword>
<dbReference type="GO" id="GO:0000723">
    <property type="term" value="P:telomere maintenance"/>
    <property type="evidence" value="ECO:0007669"/>
    <property type="project" value="InterPro"/>
</dbReference>
<organism evidence="3 4">
    <name type="scientific">Spirosoma fluviale</name>
    <dbReference type="NCBI Taxonomy" id="1597977"/>
    <lineage>
        <taxon>Bacteria</taxon>
        <taxon>Pseudomonadati</taxon>
        <taxon>Bacteroidota</taxon>
        <taxon>Cytophagia</taxon>
        <taxon>Cytophagales</taxon>
        <taxon>Cytophagaceae</taxon>
        <taxon>Spirosoma</taxon>
    </lineage>
</organism>
<dbReference type="InterPro" id="IPR027417">
    <property type="entry name" value="P-loop_NTPase"/>
</dbReference>
<evidence type="ECO:0000313" key="3">
    <source>
        <dbReference type="EMBL" id="SOD81675.1"/>
    </source>
</evidence>
<dbReference type="InterPro" id="IPR049163">
    <property type="entry name" value="Pif1-like_2B_dom"/>
</dbReference>
<name>A0A286FEK5_9BACT</name>
<dbReference type="CDD" id="cd18809">
    <property type="entry name" value="SF1_C_RecD"/>
    <property type="match status" value="1"/>
</dbReference>
<dbReference type="InterPro" id="IPR051055">
    <property type="entry name" value="PIF1_helicase"/>
</dbReference>
<dbReference type="SUPFAM" id="SSF52540">
    <property type="entry name" value="P-loop containing nucleoside triphosphate hydrolases"/>
    <property type="match status" value="2"/>
</dbReference>
<dbReference type="AlphaFoldDB" id="A0A286FEK5"/>
<dbReference type="Gene3D" id="3.30.420.10">
    <property type="entry name" value="Ribonuclease H-like superfamily/Ribonuclease H"/>
    <property type="match status" value="1"/>
</dbReference>
<protein>
    <submittedName>
        <fullName evidence="3">Exonuclease</fullName>
    </submittedName>
</protein>
<dbReference type="GO" id="GO:0003678">
    <property type="term" value="F:DNA helicase activity"/>
    <property type="evidence" value="ECO:0007669"/>
    <property type="project" value="InterPro"/>
</dbReference>
<feature type="coiled-coil region" evidence="1">
    <location>
        <begin position="739"/>
        <end position="836"/>
    </location>
</feature>
<sequence length="843" mass="96713">MPNILFFDTETTGLLPYENHFKNIEAYPRLVQLSALLYSHEGDELESLNMIVKPLEFVIPNAHIHGISNEIADKEGKDVLLVLECFKKICSKADLIVCHNYIFDSTIIKVELLRLQEIDFLLEKRSFCTMTECDPLAKSISLKDLHYKLFKKDFSGHHDAYIDVSITAKCFFHMLKQGTLVEKNNNYYYQSILDKEFNISLDHDNVKFYNAFNLISETRKNIFLTGKAGTGKTTFLKYLRTHTNKNIVTLAFTGVAAINAGGQTINSFFQLPPRPFLPDDRSLSRENIFTFLKYTSNKREIINNVDILVIDEVSMVRSDIIDAIDKILRIFRKKEQLPFGGVQLIFIGDLFQLPPIEADDWSVIKAFYKSPYFFDSNVVSSLVNNNGLVCIELDKVYRQTEIEFIDILNRIRVGKHSNSDLTKLNSPNNRITDVNFLLSDNYIMLATTNKRVDSINYTKLNEIKSPSFIFEGVTEENFLDSMKVAPQRLELKLGAQVMLLKNIGNNYNGKIGKVTEIGDHSVLVAFDGNTYGDRIEKVIWANIEYKYNKEEHRIEETIKGSYKQLPLKLAWSITVHKSQGLTFSKVIADVSSAFASGQVYVALSRCTSLNSLKFITPLPSHAIKIDTRVVEFSEIQTPETTIVNFINEGKADGYYQKFKKLLLNNKVEDAFDSLDTAIKYRNDIFTVPFKKYISAYIDKYNNYKKIINYCNSTIGILKQSIGDINNELFQLKERLLSVTNNFERLLKTEKNNNQQLTNKIIDLTNSSNILSGQIATLKKELSSSESEKQKVINENKALLNKLRTTEVELQQKNRDLNDLSGRYSDMKNKLNTIKDKWYVKIFD</sequence>
<dbReference type="InterPro" id="IPR012337">
    <property type="entry name" value="RNaseH-like_sf"/>
</dbReference>
<proteinExistence type="predicted"/>
<dbReference type="Pfam" id="PF05970">
    <property type="entry name" value="PIF1"/>
    <property type="match status" value="1"/>
</dbReference>
<dbReference type="RefSeq" id="WP_097125469.1">
    <property type="nucleotide sequence ID" value="NZ_OCNH01000001.1"/>
</dbReference>
<gene>
    <name evidence="3" type="ORF">SAMN06269250_1872</name>
</gene>
<dbReference type="FunFam" id="3.40.50.300:FF:001498">
    <property type="entry name" value="ATP-dependent DNA helicase"/>
    <property type="match status" value="1"/>
</dbReference>
<dbReference type="InterPro" id="IPR013520">
    <property type="entry name" value="Ribonucl_H"/>
</dbReference>
<dbReference type="OrthoDB" id="9763659at2"/>
<dbReference type="Pfam" id="PF00929">
    <property type="entry name" value="RNase_T"/>
    <property type="match status" value="1"/>
</dbReference>